<dbReference type="InterPro" id="IPR024079">
    <property type="entry name" value="MetalloPept_cat_dom_sf"/>
</dbReference>
<evidence type="ECO:0000313" key="2">
    <source>
        <dbReference type="Proteomes" id="UP000664277"/>
    </source>
</evidence>
<dbReference type="EMBL" id="JAFLCK010000026">
    <property type="protein sequence ID" value="MBN8661886.1"/>
    <property type="molecule type" value="Genomic_DNA"/>
</dbReference>
<gene>
    <name evidence="1" type="ORF">J0M35_16080</name>
</gene>
<organism evidence="1 2">
    <name type="scientific">Candidatus Obscuribacter phosphatis</name>
    <dbReference type="NCBI Taxonomy" id="1906157"/>
    <lineage>
        <taxon>Bacteria</taxon>
        <taxon>Bacillati</taxon>
        <taxon>Candidatus Melainabacteria</taxon>
        <taxon>Candidatus Obscuribacterales</taxon>
        <taxon>Candidatus Obscuribacteraceae</taxon>
        <taxon>Candidatus Obscuribacter</taxon>
    </lineage>
</organism>
<name>A0A8J7PEH3_9BACT</name>
<proteinExistence type="predicted"/>
<dbReference type="Proteomes" id="UP000664277">
    <property type="component" value="Unassembled WGS sequence"/>
</dbReference>
<accession>A0A8J7PEH3</accession>
<protein>
    <submittedName>
        <fullName evidence="1">Uncharacterized protein</fullName>
    </submittedName>
</protein>
<reference evidence="1" key="1">
    <citation type="submission" date="2021-02" db="EMBL/GenBank/DDBJ databases">
        <title>Genome-Resolved Metagenomics of a Microbial Community Performing Photosynthetic Biological Nutrient Removal.</title>
        <authorList>
            <person name="Mcdaniel E.A."/>
        </authorList>
    </citation>
    <scope>NUCLEOTIDE SEQUENCE</scope>
    <source>
        <strain evidence="1">UWPOB_OBS1</strain>
    </source>
</reference>
<dbReference type="SUPFAM" id="SSF55486">
    <property type="entry name" value="Metalloproteases ('zincins'), catalytic domain"/>
    <property type="match status" value="1"/>
</dbReference>
<comment type="caution">
    <text evidence="1">The sequence shown here is derived from an EMBL/GenBank/DDBJ whole genome shotgun (WGS) entry which is preliminary data.</text>
</comment>
<dbReference type="AlphaFoldDB" id="A0A8J7PEH3"/>
<sequence>MSIIRMGLKLQAETILNKSGDQGEEFGPSGFLELGGNTLVVDFGNILMSDTVVGFLYEDGHIKILGASEKESKELRVIDDLEDCVFRGIDSRGLELTLPILKEGGPTGDLYYNERHLTVINGRVATADHHLVGVMDDGLSLAVRDHCTMTPFRRVEEANMLAFYFEGQTSEGKSVKKDYLKPLYRRDKSYGENEIIRYFQDFDRLGVQQKKYVIDSLNIWARSGILQVVRKSEGNCAMGNVKHGAAGVTRVRTGMVDLDAEEFDRDIDLFKRFGTLASVTSPFPPYVEVRVNLVVSHEFGHQLQFCLSQASQDRIGELYRNRLERCRIDNPPPPGYEGYSELVRPERLNFRQFISGYSATSKEEYWAEAVAAFSIAESRQILQAMDPGICKILTEILEKPHLHFSPVLVEPILDLQASLRAGLAMPEDLLG</sequence>
<dbReference type="Gene3D" id="3.40.390.10">
    <property type="entry name" value="Collagenase (Catalytic Domain)"/>
    <property type="match status" value="1"/>
</dbReference>
<evidence type="ECO:0000313" key="1">
    <source>
        <dbReference type="EMBL" id="MBN8661886.1"/>
    </source>
</evidence>
<dbReference type="GO" id="GO:0008237">
    <property type="term" value="F:metallopeptidase activity"/>
    <property type="evidence" value="ECO:0007669"/>
    <property type="project" value="InterPro"/>
</dbReference>